<dbReference type="EMBL" id="SMKV01000018">
    <property type="protein sequence ID" value="TDC91516.1"/>
    <property type="molecule type" value="Genomic_DNA"/>
</dbReference>
<dbReference type="PANTHER" id="PTHR18964">
    <property type="entry name" value="ROK (REPRESSOR, ORF, KINASE) FAMILY"/>
    <property type="match status" value="1"/>
</dbReference>
<dbReference type="InterPro" id="IPR043129">
    <property type="entry name" value="ATPase_NBD"/>
</dbReference>
<dbReference type="OrthoDB" id="3464494at2"/>
<dbReference type="Pfam" id="PF00480">
    <property type="entry name" value="ROK"/>
    <property type="match status" value="1"/>
</dbReference>
<dbReference type="SMART" id="SM00419">
    <property type="entry name" value="HTH_CRP"/>
    <property type="match status" value="1"/>
</dbReference>
<dbReference type="InterPro" id="IPR000835">
    <property type="entry name" value="HTH_MarR-typ"/>
</dbReference>
<dbReference type="SUPFAM" id="SSF46785">
    <property type="entry name" value="Winged helix' DNA-binding domain"/>
    <property type="match status" value="1"/>
</dbReference>
<dbReference type="GO" id="GO:0003677">
    <property type="term" value="F:DNA binding"/>
    <property type="evidence" value="ECO:0007669"/>
    <property type="project" value="InterPro"/>
</dbReference>
<dbReference type="AlphaFoldDB" id="A0A4R4UML3"/>
<dbReference type="SUPFAM" id="SSF53067">
    <property type="entry name" value="Actin-like ATPase domain"/>
    <property type="match status" value="1"/>
</dbReference>
<organism evidence="3 4">
    <name type="scientific">Saccharopolyspora aridisoli</name>
    <dbReference type="NCBI Taxonomy" id="2530385"/>
    <lineage>
        <taxon>Bacteria</taxon>
        <taxon>Bacillati</taxon>
        <taxon>Actinomycetota</taxon>
        <taxon>Actinomycetes</taxon>
        <taxon>Pseudonocardiales</taxon>
        <taxon>Pseudonocardiaceae</taxon>
        <taxon>Saccharopolyspora</taxon>
    </lineage>
</organism>
<dbReference type="Pfam" id="PF01047">
    <property type="entry name" value="MarR"/>
    <property type="match status" value="1"/>
</dbReference>
<dbReference type="InterPro" id="IPR049874">
    <property type="entry name" value="ROK_cs"/>
</dbReference>
<accession>A0A4R4UML3</accession>
<dbReference type="Gene3D" id="1.10.10.10">
    <property type="entry name" value="Winged helix-like DNA-binding domain superfamily/Winged helix DNA-binding domain"/>
    <property type="match status" value="1"/>
</dbReference>
<comment type="caution">
    <text evidence="3">The sequence shown here is derived from an EMBL/GenBank/DDBJ whole genome shotgun (WGS) entry which is preliminary data.</text>
</comment>
<dbReference type="GO" id="GO:0003700">
    <property type="term" value="F:DNA-binding transcription factor activity"/>
    <property type="evidence" value="ECO:0007669"/>
    <property type="project" value="InterPro"/>
</dbReference>
<dbReference type="InterPro" id="IPR012318">
    <property type="entry name" value="HTH_CRP"/>
</dbReference>
<keyword evidence="4" id="KW-1185">Reference proteome</keyword>
<evidence type="ECO:0000313" key="3">
    <source>
        <dbReference type="EMBL" id="TDC91516.1"/>
    </source>
</evidence>
<comment type="similarity">
    <text evidence="1">Belongs to the ROK (NagC/XylR) family.</text>
</comment>
<reference evidence="3 4" key="1">
    <citation type="submission" date="2019-03" db="EMBL/GenBank/DDBJ databases">
        <title>Draft genome sequences of novel Actinobacteria.</title>
        <authorList>
            <person name="Sahin N."/>
            <person name="Ay H."/>
            <person name="Saygin H."/>
        </authorList>
    </citation>
    <scope>NUCLEOTIDE SEQUENCE [LARGE SCALE GENOMIC DNA]</scope>
    <source>
        <strain evidence="3 4">16K404</strain>
    </source>
</reference>
<dbReference type="InterPro" id="IPR000600">
    <property type="entry name" value="ROK"/>
</dbReference>
<sequence length="413" mass="42894">MASPSTDHHRAAVLALAGTSGSLSRTEIAQRLGLSPATVTQVTKELISHGLLEELASAPSRGGRPAQLLGLAGSPKRALGVKVAPDRLAISDVELDGTVRDLSVHDFDPASADALGHLTDTLAAVIDGIDGDGSSILGIGLGVPGGVHDPAEGVVNADILGWRGLPLGRRLRTSLELPVLVDNDVNALAAADCLYGRGRHHRDFLIVTIGAGIGAAIVTSDVVYRGAHGDAGELGHTPVDPHGPECVCGNRGCLEAIIGDRALVSAAHREGVLTAVDTISDLHTAADQGDPTARAILRNAGEILGRSVAGLVNIVDPETVAIYGEGTTAWQHWRPGFEPALRAHLPALRNHIPVEIDRSDDQTWTQGAAALIMSTPFDTTGAAREQGEQIRARLTSTHSGHQDNTHGRPEPVA</sequence>
<evidence type="ECO:0000256" key="1">
    <source>
        <dbReference type="ARBA" id="ARBA00006479"/>
    </source>
</evidence>
<dbReference type="PROSITE" id="PS01125">
    <property type="entry name" value="ROK"/>
    <property type="match status" value="1"/>
</dbReference>
<proteinExistence type="inferred from homology"/>
<name>A0A4R4UML3_9PSEU</name>
<dbReference type="Gene3D" id="3.30.420.40">
    <property type="match status" value="2"/>
</dbReference>
<protein>
    <submittedName>
        <fullName evidence="3">ROK family transcriptional regulator</fullName>
    </submittedName>
</protein>
<dbReference type="Proteomes" id="UP000294744">
    <property type="component" value="Unassembled WGS sequence"/>
</dbReference>
<dbReference type="PANTHER" id="PTHR18964:SF149">
    <property type="entry name" value="BIFUNCTIONAL UDP-N-ACETYLGLUCOSAMINE 2-EPIMERASE_N-ACETYLMANNOSAMINE KINASE"/>
    <property type="match status" value="1"/>
</dbReference>
<dbReference type="InterPro" id="IPR036390">
    <property type="entry name" value="WH_DNA-bd_sf"/>
</dbReference>
<dbReference type="RefSeq" id="WP_132624188.1">
    <property type="nucleotide sequence ID" value="NZ_SMKV01000018.1"/>
</dbReference>
<gene>
    <name evidence="3" type="ORF">E1161_16470</name>
</gene>
<evidence type="ECO:0000259" key="2">
    <source>
        <dbReference type="SMART" id="SM00419"/>
    </source>
</evidence>
<feature type="domain" description="HTH crp-type" evidence="2">
    <location>
        <begin position="10"/>
        <end position="70"/>
    </location>
</feature>
<evidence type="ECO:0000313" key="4">
    <source>
        <dbReference type="Proteomes" id="UP000294744"/>
    </source>
</evidence>
<dbReference type="InterPro" id="IPR036388">
    <property type="entry name" value="WH-like_DNA-bd_sf"/>
</dbReference>